<dbReference type="AlphaFoldDB" id="A0A316V899"/>
<dbReference type="CDD" id="cd06257">
    <property type="entry name" value="DnaJ"/>
    <property type="match status" value="1"/>
</dbReference>
<evidence type="ECO:0000259" key="9">
    <source>
        <dbReference type="PROSITE" id="PS50076"/>
    </source>
</evidence>
<feature type="domain" description="J" evidence="9">
    <location>
        <begin position="44"/>
        <end position="108"/>
    </location>
</feature>
<evidence type="ECO:0000256" key="6">
    <source>
        <dbReference type="SAM" id="MobiDB-lite"/>
    </source>
</evidence>
<feature type="transmembrane region" description="Helical" evidence="7">
    <location>
        <begin position="128"/>
        <end position="147"/>
    </location>
</feature>
<accession>A0A316V899</accession>
<dbReference type="Proteomes" id="UP000245771">
    <property type="component" value="Unassembled WGS sequence"/>
</dbReference>
<evidence type="ECO:0000256" key="7">
    <source>
        <dbReference type="SAM" id="Phobius"/>
    </source>
</evidence>
<feature type="region of interest" description="Disordered" evidence="6">
    <location>
        <begin position="311"/>
        <end position="349"/>
    </location>
</feature>
<dbReference type="OrthoDB" id="413400at2759"/>
<feature type="chain" id="PRO_5016363645" evidence="8">
    <location>
        <begin position="20"/>
        <end position="349"/>
    </location>
</feature>
<reference evidence="10 11" key="1">
    <citation type="journal article" date="2018" name="Mol. Biol. Evol.">
        <title>Broad Genomic Sampling Reveals a Smut Pathogenic Ancestry of the Fungal Clade Ustilaginomycotina.</title>
        <authorList>
            <person name="Kijpornyongpan T."/>
            <person name="Mondo S.J."/>
            <person name="Barry K."/>
            <person name="Sandor L."/>
            <person name="Lee J."/>
            <person name="Lipzen A."/>
            <person name="Pangilinan J."/>
            <person name="LaButti K."/>
            <person name="Hainaut M."/>
            <person name="Henrissat B."/>
            <person name="Grigoriev I.V."/>
            <person name="Spatafora J.W."/>
            <person name="Aime M.C."/>
        </authorList>
    </citation>
    <scope>NUCLEOTIDE SEQUENCE [LARGE SCALE GENOMIC DNA]</scope>
    <source>
        <strain evidence="10 11">MCA 3882</strain>
    </source>
</reference>
<organism evidence="10 11">
    <name type="scientific">Meira miltonrushii</name>
    <dbReference type="NCBI Taxonomy" id="1280837"/>
    <lineage>
        <taxon>Eukaryota</taxon>
        <taxon>Fungi</taxon>
        <taxon>Dikarya</taxon>
        <taxon>Basidiomycota</taxon>
        <taxon>Ustilaginomycotina</taxon>
        <taxon>Exobasidiomycetes</taxon>
        <taxon>Exobasidiales</taxon>
        <taxon>Brachybasidiaceae</taxon>
        <taxon>Meira</taxon>
    </lineage>
</organism>
<dbReference type="SMART" id="SM00271">
    <property type="entry name" value="DnaJ"/>
    <property type="match status" value="1"/>
</dbReference>
<sequence length="349" mass="39177">MRLFTILFVLLASILLVKAQWDKDDYEIFELQAALEKDEGEGVNFYSFFNLTRSASAKDIRKAYRARSMELHPDKHASNPAAARRFERLGVINKILRDHRRDRYDHFLTNGFPKWRGSGYFYARYRPGLISVLVFLVLITSSIELVIKRLNYKRDQDRLKSLITTAKVLAWGPRFRSIEDGLKTGDNSQNKNVIVPGEKKVRVPLSGLDIPEVTPRKAEEDESAYWDNDEKAVRKAIASGTSANNNAALEYGSSRRYVDALVTRESEVLIMDPVSKEWTPLDLASNQKPAFTNTWAFNLARGIAGKVVPGGGNAGAIQSEGEGFDNDATNAVSSVNGSSSKKRKNKKKQ</sequence>
<evidence type="ECO:0000256" key="8">
    <source>
        <dbReference type="SAM" id="SignalP"/>
    </source>
</evidence>
<dbReference type="PRINTS" id="PR00625">
    <property type="entry name" value="JDOMAIN"/>
</dbReference>
<proteinExistence type="predicted"/>
<evidence type="ECO:0000256" key="3">
    <source>
        <dbReference type="ARBA" id="ARBA00022989"/>
    </source>
</evidence>
<keyword evidence="2 8" id="KW-0732">Signal</keyword>
<evidence type="ECO:0000313" key="11">
    <source>
        <dbReference type="Proteomes" id="UP000245771"/>
    </source>
</evidence>
<dbReference type="RefSeq" id="XP_025354159.1">
    <property type="nucleotide sequence ID" value="XM_025499146.1"/>
</dbReference>
<evidence type="ECO:0000256" key="2">
    <source>
        <dbReference type="ARBA" id="ARBA00022729"/>
    </source>
</evidence>
<dbReference type="InterPro" id="IPR036869">
    <property type="entry name" value="J_dom_sf"/>
</dbReference>
<feature type="compositionally biased region" description="Basic residues" evidence="6">
    <location>
        <begin position="340"/>
        <end position="349"/>
    </location>
</feature>
<dbReference type="Gene3D" id="1.10.287.110">
    <property type="entry name" value="DnaJ domain"/>
    <property type="match status" value="1"/>
</dbReference>
<feature type="signal peptide" evidence="8">
    <location>
        <begin position="1"/>
        <end position="19"/>
    </location>
</feature>
<dbReference type="STRING" id="1280837.A0A316V899"/>
<dbReference type="GeneID" id="37020927"/>
<dbReference type="PANTHER" id="PTHR44653:SF2">
    <property type="entry name" value="DNAJ HOMOLOG SUBFAMILY C MEMBER 1"/>
    <property type="match status" value="1"/>
</dbReference>
<dbReference type="PANTHER" id="PTHR44653">
    <property type="entry name" value="DNAJ HOMOLOG SUBFAMILY C MEMBER 1"/>
    <property type="match status" value="1"/>
</dbReference>
<evidence type="ECO:0000313" key="10">
    <source>
        <dbReference type="EMBL" id="PWN33857.1"/>
    </source>
</evidence>
<keyword evidence="1 7" id="KW-0812">Transmembrane</keyword>
<evidence type="ECO:0000256" key="4">
    <source>
        <dbReference type="ARBA" id="ARBA00023136"/>
    </source>
</evidence>
<dbReference type="InterPro" id="IPR001623">
    <property type="entry name" value="DnaJ_domain"/>
</dbReference>
<keyword evidence="11" id="KW-1185">Reference proteome</keyword>
<dbReference type="InParanoid" id="A0A316V899"/>
<protein>
    <submittedName>
        <fullName evidence="10">DnaJ-domain-containing protein</fullName>
    </submittedName>
</protein>
<comment type="subcellular location">
    <subcellularLocation>
        <location evidence="5">Endomembrane system</location>
        <topology evidence="5">Single-pass membrane protein</topology>
    </subcellularLocation>
</comment>
<dbReference type="Pfam" id="PF00226">
    <property type="entry name" value="DnaJ"/>
    <property type="match status" value="1"/>
</dbReference>
<gene>
    <name evidence="10" type="ORF">FA14DRAFT_161502</name>
</gene>
<dbReference type="EMBL" id="KZ819604">
    <property type="protein sequence ID" value="PWN33857.1"/>
    <property type="molecule type" value="Genomic_DNA"/>
</dbReference>
<name>A0A316V899_9BASI</name>
<dbReference type="PROSITE" id="PS50076">
    <property type="entry name" value="DNAJ_2"/>
    <property type="match status" value="1"/>
</dbReference>
<keyword evidence="4 7" id="KW-0472">Membrane</keyword>
<dbReference type="GO" id="GO:0012505">
    <property type="term" value="C:endomembrane system"/>
    <property type="evidence" value="ECO:0007669"/>
    <property type="project" value="UniProtKB-SubCell"/>
</dbReference>
<evidence type="ECO:0000256" key="1">
    <source>
        <dbReference type="ARBA" id="ARBA00022692"/>
    </source>
</evidence>
<dbReference type="FunCoup" id="A0A316V899">
    <property type="interactions" value="66"/>
</dbReference>
<dbReference type="InterPro" id="IPR052606">
    <property type="entry name" value="DnaJ_domain_protein"/>
</dbReference>
<dbReference type="SUPFAM" id="SSF46565">
    <property type="entry name" value="Chaperone J-domain"/>
    <property type="match status" value="1"/>
</dbReference>
<evidence type="ECO:0000256" key="5">
    <source>
        <dbReference type="ARBA" id="ARBA00037847"/>
    </source>
</evidence>
<keyword evidence="3 7" id="KW-1133">Transmembrane helix</keyword>